<gene>
    <name evidence="11" type="ORF">MARPO_0038s0043</name>
</gene>
<feature type="domain" description="DNA methylase N-4/N-6" evidence="10">
    <location>
        <begin position="72"/>
        <end position="273"/>
    </location>
</feature>
<dbReference type="PRINTS" id="PR00508">
    <property type="entry name" value="S21N4MTFRASE"/>
</dbReference>
<dbReference type="EMBL" id="KZ772710">
    <property type="protein sequence ID" value="PTQ40690.1"/>
    <property type="molecule type" value="Genomic_DNA"/>
</dbReference>
<dbReference type="Pfam" id="PF01555">
    <property type="entry name" value="N6_N4_Mtase"/>
    <property type="match status" value="1"/>
</dbReference>
<comment type="catalytic activity">
    <reaction evidence="8">
        <text>a 2'-deoxycytidine in DNA + S-adenosyl-L-methionine = an N(4)-methyl-2'-deoxycytidine in DNA + S-adenosyl-L-homocysteine + H(+)</text>
        <dbReference type="Rhea" id="RHEA:16857"/>
        <dbReference type="Rhea" id="RHEA-COMP:11369"/>
        <dbReference type="Rhea" id="RHEA-COMP:13674"/>
        <dbReference type="ChEBI" id="CHEBI:15378"/>
        <dbReference type="ChEBI" id="CHEBI:57856"/>
        <dbReference type="ChEBI" id="CHEBI:59789"/>
        <dbReference type="ChEBI" id="CHEBI:85452"/>
        <dbReference type="ChEBI" id="CHEBI:137933"/>
        <dbReference type="EC" id="2.1.1.113"/>
    </reaction>
</comment>
<dbReference type="GO" id="GO:0009307">
    <property type="term" value="P:DNA restriction-modification system"/>
    <property type="evidence" value="ECO:0007669"/>
    <property type="project" value="UniProtKB-KW"/>
</dbReference>
<dbReference type="InterPro" id="IPR029063">
    <property type="entry name" value="SAM-dependent_MTases_sf"/>
</dbReference>
<evidence type="ECO:0000256" key="5">
    <source>
        <dbReference type="ARBA" id="ARBA00022691"/>
    </source>
</evidence>
<sequence length="323" mass="37577">MGLSELCLEQRPRKKETNEQPPEESNLELELDEALSLWTACADVNDIKNYENKAICGDSLKLMKRLPSEILDCTITSPPYNKGGVQFKYNSISDDMPWDVYMAEQIANLNELYRITKPGGHLWYVHQVQPRPARLFHPMEWIIKSPWTVRQEIMWSRSGCMDVSQYRFMCLEERIYWLRKEPGPPFELKREVAKWGTIWVRPYQSLHLNRLYPHPCTFPLYLPLAILYAMNLPAGSLVFDPYGGTGTTAKAAQVSNHRYLTMDVDRGYITMTQDRLRVTVDEDEWWITVMMKQINDGTLNLSQDIRKAVQERVLSSTYLADDA</sequence>
<dbReference type="GO" id="GO:0003677">
    <property type="term" value="F:DNA binding"/>
    <property type="evidence" value="ECO:0007669"/>
    <property type="project" value="UniProtKB-KW"/>
</dbReference>
<dbReference type="GO" id="GO:0008170">
    <property type="term" value="F:N-methyltransferase activity"/>
    <property type="evidence" value="ECO:0007669"/>
    <property type="project" value="InterPro"/>
</dbReference>
<keyword evidence="12" id="KW-1185">Reference proteome</keyword>
<name>A0A2R6X3K9_MARPO</name>
<organism evidence="11 12">
    <name type="scientific">Marchantia polymorpha</name>
    <name type="common">Common liverwort</name>
    <name type="synonym">Marchantia aquatica</name>
    <dbReference type="NCBI Taxonomy" id="3197"/>
    <lineage>
        <taxon>Eukaryota</taxon>
        <taxon>Viridiplantae</taxon>
        <taxon>Streptophyta</taxon>
        <taxon>Embryophyta</taxon>
        <taxon>Marchantiophyta</taxon>
        <taxon>Marchantiopsida</taxon>
        <taxon>Marchantiidae</taxon>
        <taxon>Marchantiales</taxon>
        <taxon>Marchantiaceae</taxon>
        <taxon>Marchantia</taxon>
    </lineage>
</organism>
<evidence type="ECO:0000313" key="12">
    <source>
        <dbReference type="Proteomes" id="UP000244005"/>
    </source>
</evidence>
<dbReference type="SUPFAM" id="SSF53335">
    <property type="entry name" value="S-adenosyl-L-methionine-dependent methyltransferases"/>
    <property type="match status" value="1"/>
</dbReference>
<evidence type="ECO:0000256" key="6">
    <source>
        <dbReference type="ARBA" id="ARBA00022747"/>
    </source>
</evidence>
<feature type="compositionally biased region" description="Basic and acidic residues" evidence="9">
    <location>
        <begin position="8"/>
        <end position="18"/>
    </location>
</feature>
<feature type="region of interest" description="Disordered" evidence="9">
    <location>
        <begin position="1"/>
        <end position="25"/>
    </location>
</feature>
<proteinExistence type="inferred from homology"/>
<keyword evidence="7" id="KW-0238">DNA-binding</keyword>
<dbReference type="Gramene" id="Mp6g18330.1">
    <property type="protein sequence ID" value="Mp6g18330.1.cds"/>
    <property type="gene ID" value="Mp6g18330"/>
</dbReference>
<dbReference type="SMR" id="A0A2R6X3K9"/>
<dbReference type="InterPro" id="IPR002941">
    <property type="entry name" value="DNA_methylase_N4/N6"/>
</dbReference>
<dbReference type="AlphaFoldDB" id="A0A2R6X3K9"/>
<evidence type="ECO:0000259" key="10">
    <source>
        <dbReference type="Pfam" id="PF01555"/>
    </source>
</evidence>
<evidence type="ECO:0000256" key="9">
    <source>
        <dbReference type="SAM" id="MobiDB-lite"/>
    </source>
</evidence>
<keyword evidence="4" id="KW-0808">Transferase</keyword>
<evidence type="ECO:0000256" key="1">
    <source>
        <dbReference type="ARBA" id="ARBA00010203"/>
    </source>
</evidence>
<keyword evidence="6" id="KW-0680">Restriction system</keyword>
<evidence type="ECO:0000313" key="11">
    <source>
        <dbReference type="EMBL" id="PTQ40690.1"/>
    </source>
</evidence>
<protein>
    <recommendedName>
        <fullName evidence="2">site-specific DNA-methyltransferase (cytosine-N(4)-specific)</fullName>
        <ecNumber evidence="2">2.1.1.113</ecNumber>
    </recommendedName>
</protein>
<dbReference type="GO" id="GO:0015667">
    <property type="term" value="F:site-specific DNA-methyltransferase (cytosine-N4-specific) activity"/>
    <property type="evidence" value="ECO:0007669"/>
    <property type="project" value="UniProtKB-EC"/>
</dbReference>
<dbReference type="InterPro" id="IPR001091">
    <property type="entry name" value="RM_Methyltransferase"/>
</dbReference>
<dbReference type="PROSITE" id="PS00093">
    <property type="entry name" value="N4_MTASE"/>
    <property type="match status" value="1"/>
</dbReference>
<dbReference type="OrthoDB" id="433924at2759"/>
<reference evidence="12" key="1">
    <citation type="journal article" date="2017" name="Cell">
        <title>Insights into land plant evolution garnered from the Marchantia polymorpha genome.</title>
        <authorList>
            <person name="Bowman J.L."/>
            <person name="Kohchi T."/>
            <person name="Yamato K.T."/>
            <person name="Jenkins J."/>
            <person name="Shu S."/>
            <person name="Ishizaki K."/>
            <person name="Yamaoka S."/>
            <person name="Nishihama R."/>
            <person name="Nakamura Y."/>
            <person name="Berger F."/>
            <person name="Adam C."/>
            <person name="Aki S.S."/>
            <person name="Althoff F."/>
            <person name="Araki T."/>
            <person name="Arteaga-Vazquez M.A."/>
            <person name="Balasubrmanian S."/>
            <person name="Barry K."/>
            <person name="Bauer D."/>
            <person name="Boehm C.R."/>
            <person name="Briginshaw L."/>
            <person name="Caballero-Perez J."/>
            <person name="Catarino B."/>
            <person name="Chen F."/>
            <person name="Chiyoda S."/>
            <person name="Chovatia M."/>
            <person name="Davies K.M."/>
            <person name="Delmans M."/>
            <person name="Demura T."/>
            <person name="Dierschke T."/>
            <person name="Dolan L."/>
            <person name="Dorantes-Acosta A.E."/>
            <person name="Eklund D.M."/>
            <person name="Florent S.N."/>
            <person name="Flores-Sandoval E."/>
            <person name="Fujiyama A."/>
            <person name="Fukuzawa H."/>
            <person name="Galik B."/>
            <person name="Grimanelli D."/>
            <person name="Grimwood J."/>
            <person name="Grossniklaus U."/>
            <person name="Hamada T."/>
            <person name="Haseloff J."/>
            <person name="Hetherington A.J."/>
            <person name="Higo A."/>
            <person name="Hirakawa Y."/>
            <person name="Hundley H.N."/>
            <person name="Ikeda Y."/>
            <person name="Inoue K."/>
            <person name="Inoue S.I."/>
            <person name="Ishida S."/>
            <person name="Jia Q."/>
            <person name="Kakita M."/>
            <person name="Kanazawa T."/>
            <person name="Kawai Y."/>
            <person name="Kawashima T."/>
            <person name="Kennedy M."/>
            <person name="Kinose K."/>
            <person name="Kinoshita T."/>
            <person name="Kohara Y."/>
            <person name="Koide E."/>
            <person name="Komatsu K."/>
            <person name="Kopischke S."/>
            <person name="Kubo M."/>
            <person name="Kyozuka J."/>
            <person name="Lagercrantz U."/>
            <person name="Lin S.S."/>
            <person name="Lindquist E."/>
            <person name="Lipzen A.M."/>
            <person name="Lu C.W."/>
            <person name="De Luna E."/>
            <person name="Martienssen R.A."/>
            <person name="Minamino N."/>
            <person name="Mizutani M."/>
            <person name="Mizutani M."/>
            <person name="Mochizuki N."/>
            <person name="Monte I."/>
            <person name="Mosher R."/>
            <person name="Nagasaki H."/>
            <person name="Nakagami H."/>
            <person name="Naramoto S."/>
            <person name="Nishitani K."/>
            <person name="Ohtani M."/>
            <person name="Okamoto T."/>
            <person name="Okumura M."/>
            <person name="Phillips J."/>
            <person name="Pollak B."/>
            <person name="Reinders A."/>
            <person name="Rovekamp M."/>
            <person name="Sano R."/>
            <person name="Sawa S."/>
            <person name="Schmid M.W."/>
            <person name="Shirakawa M."/>
            <person name="Solano R."/>
            <person name="Spunde A."/>
            <person name="Suetsugu N."/>
            <person name="Sugano S."/>
            <person name="Sugiyama A."/>
            <person name="Sun R."/>
            <person name="Suzuki Y."/>
            <person name="Takenaka M."/>
            <person name="Takezawa D."/>
            <person name="Tomogane H."/>
            <person name="Tsuzuki M."/>
            <person name="Ueda T."/>
            <person name="Umeda M."/>
            <person name="Ward J.M."/>
            <person name="Watanabe Y."/>
            <person name="Yazaki K."/>
            <person name="Yokoyama R."/>
            <person name="Yoshitake Y."/>
            <person name="Yotsui I."/>
            <person name="Zachgo S."/>
            <person name="Schmutz J."/>
        </authorList>
    </citation>
    <scope>NUCLEOTIDE SEQUENCE [LARGE SCALE GENOMIC DNA]</scope>
    <source>
        <strain evidence="12">Tak-1</strain>
    </source>
</reference>
<dbReference type="Gene3D" id="3.40.50.150">
    <property type="entry name" value="Vaccinia Virus protein VP39"/>
    <property type="match status" value="1"/>
</dbReference>
<keyword evidence="3" id="KW-0489">Methyltransferase</keyword>
<dbReference type="GO" id="GO:0032259">
    <property type="term" value="P:methylation"/>
    <property type="evidence" value="ECO:0007669"/>
    <property type="project" value="UniProtKB-KW"/>
</dbReference>
<comment type="similarity">
    <text evidence="1">Belongs to the N(4)/N(6)-methyltransferase family. N(4) subfamily.</text>
</comment>
<dbReference type="Proteomes" id="UP000244005">
    <property type="component" value="Unassembled WGS sequence"/>
</dbReference>
<evidence type="ECO:0000256" key="7">
    <source>
        <dbReference type="ARBA" id="ARBA00023125"/>
    </source>
</evidence>
<evidence type="ECO:0000256" key="4">
    <source>
        <dbReference type="ARBA" id="ARBA00022679"/>
    </source>
</evidence>
<dbReference type="EC" id="2.1.1.113" evidence="2"/>
<evidence type="ECO:0000256" key="2">
    <source>
        <dbReference type="ARBA" id="ARBA00012185"/>
    </source>
</evidence>
<keyword evidence="5" id="KW-0949">S-adenosyl-L-methionine</keyword>
<evidence type="ECO:0000256" key="8">
    <source>
        <dbReference type="ARBA" id="ARBA00049120"/>
    </source>
</evidence>
<evidence type="ECO:0000256" key="3">
    <source>
        <dbReference type="ARBA" id="ARBA00022603"/>
    </source>
</evidence>
<dbReference type="InterPro" id="IPR017985">
    <property type="entry name" value="MeTrfase_CN4_CS"/>
</dbReference>
<accession>A0A2R6X3K9</accession>